<keyword evidence="1" id="KW-0472">Membrane</keyword>
<feature type="transmembrane region" description="Helical" evidence="1">
    <location>
        <begin position="13"/>
        <end position="34"/>
    </location>
</feature>
<sequence>MNNFVSDFLKPEIILIAVILPITTVIGFIIKVTWDRFSLFHVQKHENKINKKISIIENKLKNFYWPLYIRLQRDEYLWELAKITLFGNENHSDDECAAAMVIALKKQENNTLILLDKHILENHNETLRIIDNHMVDAEPSDFIMNLIKQYNKHVMIYKFLRDDQVYSFPKYHGVPYPIHLKSAIETRVRLLQKDYNKLTLGTLKEVTCYMLCKSCNKCVLCECNDHNERCNCV</sequence>
<dbReference type="AlphaFoldDB" id="A0A6C0J204"/>
<reference evidence="2" key="1">
    <citation type="journal article" date="2020" name="Nature">
        <title>Giant virus diversity and host interactions through global metagenomics.</title>
        <authorList>
            <person name="Schulz F."/>
            <person name="Roux S."/>
            <person name="Paez-Espino D."/>
            <person name="Jungbluth S."/>
            <person name="Walsh D.A."/>
            <person name="Denef V.J."/>
            <person name="McMahon K.D."/>
            <person name="Konstantinidis K.T."/>
            <person name="Eloe-Fadrosh E.A."/>
            <person name="Kyrpides N.C."/>
            <person name="Woyke T."/>
        </authorList>
    </citation>
    <scope>NUCLEOTIDE SEQUENCE</scope>
    <source>
        <strain evidence="2">GVMAG-M-3300025727-45</strain>
    </source>
</reference>
<name>A0A6C0J204_9ZZZZ</name>
<accession>A0A6C0J204</accession>
<proteinExistence type="predicted"/>
<keyword evidence="1" id="KW-1133">Transmembrane helix</keyword>
<evidence type="ECO:0000313" key="2">
    <source>
        <dbReference type="EMBL" id="QHT99704.1"/>
    </source>
</evidence>
<organism evidence="2">
    <name type="scientific">viral metagenome</name>
    <dbReference type="NCBI Taxonomy" id="1070528"/>
    <lineage>
        <taxon>unclassified sequences</taxon>
        <taxon>metagenomes</taxon>
        <taxon>organismal metagenomes</taxon>
    </lineage>
</organism>
<protein>
    <submittedName>
        <fullName evidence="2">Uncharacterized protein</fullName>
    </submittedName>
</protein>
<dbReference type="EMBL" id="MN740313">
    <property type="protein sequence ID" value="QHT99704.1"/>
    <property type="molecule type" value="Genomic_DNA"/>
</dbReference>
<evidence type="ECO:0000256" key="1">
    <source>
        <dbReference type="SAM" id="Phobius"/>
    </source>
</evidence>
<keyword evidence="1" id="KW-0812">Transmembrane</keyword>